<evidence type="ECO:0000313" key="2">
    <source>
        <dbReference type="EMBL" id="CDS39980.1"/>
    </source>
</evidence>
<evidence type="ECO:0000313" key="4">
    <source>
        <dbReference type="Proteomes" id="UP000017246"/>
    </source>
</evidence>
<organism evidence="3 4">
    <name type="scientific">Echinococcus multilocularis</name>
    <name type="common">Fox tapeworm</name>
    <dbReference type="NCBI Taxonomy" id="6211"/>
    <lineage>
        <taxon>Eukaryota</taxon>
        <taxon>Metazoa</taxon>
        <taxon>Spiralia</taxon>
        <taxon>Lophotrochozoa</taxon>
        <taxon>Platyhelminthes</taxon>
        <taxon>Cestoda</taxon>
        <taxon>Eucestoda</taxon>
        <taxon>Cyclophyllidea</taxon>
        <taxon>Taeniidae</taxon>
        <taxon>Echinococcus</taxon>
    </lineage>
</organism>
<dbReference type="AlphaFoldDB" id="U6HRR4"/>
<gene>
    <name evidence="2" type="ORF">EmuJ_000754000</name>
    <name evidence="3" type="ORF">EmuJ_000754100</name>
</gene>
<evidence type="ECO:0000256" key="1">
    <source>
        <dbReference type="SAM" id="MobiDB-lite"/>
    </source>
</evidence>
<reference evidence="3" key="1">
    <citation type="journal article" date="2013" name="Nature">
        <title>The genomes of four tapeworm species reveal adaptations to parasitism.</title>
        <authorList>
            <person name="Tsai I.J."/>
            <person name="Zarowiecki M."/>
            <person name="Holroyd N."/>
            <person name="Garciarrubio A."/>
            <person name="Sanchez-Flores A."/>
            <person name="Brooks K.L."/>
            <person name="Tracey A."/>
            <person name="Bobes R.J."/>
            <person name="Fragoso G."/>
            <person name="Sciutto E."/>
            <person name="Aslett M."/>
            <person name="Beasley H."/>
            <person name="Bennett H.M."/>
            <person name="Cai J."/>
            <person name="Camicia F."/>
            <person name="Clark R."/>
            <person name="Cucher M."/>
            <person name="De Silva N."/>
            <person name="Day T.A."/>
            <person name="Deplazes P."/>
            <person name="Estrada K."/>
            <person name="Fernandez C."/>
            <person name="Holland P.W."/>
            <person name="Hou J."/>
            <person name="Hu S."/>
            <person name="Huckvale T."/>
            <person name="Hung S.S."/>
            <person name="Kamenetzky L."/>
            <person name="Keane J.A."/>
            <person name="Kiss F."/>
            <person name="Koziol U."/>
            <person name="Lambert O."/>
            <person name="Liu K."/>
            <person name="Luo X."/>
            <person name="Luo Y."/>
            <person name="Macchiaroli N."/>
            <person name="Nichol S."/>
            <person name="Paps J."/>
            <person name="Parkinson J."/>
            <person name="Pouchkina-Stantcheva N."/>
            <person name="Riddiford N."/>
            <person name="Rosenzvit M."/>
            <person name="Salinas G."/>
            <person name="Wasmuth J.D."/>
            <person name="Zamanian M."/>
            <person name="Zheng Y."/>
            <person name="Cai X."/>
            <person name="Soberon X."/>
            <person name="Olson P.D."/>
            <person name="Laclette J.P."/>
            <person name="Brehm K."/>
            <person name="Berriman M."/>
            <person name="Garciarrubio A."/>
            <person name="Bobes R.J."/>
            <person name="Fragoso G."/>
            <person name="Sanchez-Flores A."/>
            <person name="Estrada K."/>
            <person name="Cevallos M.A."/>
            <person name="Morett E."/>
            <person name="Gonzalez V."/>
            <person name="Portillo T."/>
            <person name="Ochoa-Leyva A."/>
            <person name="Jose M.V."/>
            <person name="Sciutto E."/>
            <person name="Landa A."/>
            <person name="Jimenez L."/>
            <person name="Valdes V."/>
            <person name="Carrero J.C."/>
            <person name="Larralde C."/>
            <person name="Morales-Montor J."/>
            <person name="Limon-Lason J."/>
            <person name="Soberon X."/>
            <person name="Laclette J.P."/>
        </authorList>
    </citation>
    <scope>NUCLEOTIDE SEQUENCE [LARGE SCALE GENOMIC DNA]</scope>
</reference>
<accession>U6HRR4</accession>
<dbReference type="EMBL" id="LN902841">
    <property type="protein sequence ID" value="CDS39981.1"/>
    <property type="molecule type" value="Genomic_DNA"/>
</dbReference>
<feature type="region of interest" description="Disordered" evidence="1">
    <location>
        <begin position="35"/>
        <end position="91"/>
    </location>
</feature>
<proteinExistence type="predicted"/>
<dbReference type="EMBL" id="LN902841">
    <property type="protein sequence ID" value="CDS39980.1"/>
    <property type="molecule type" value="Genomic_DNA"/>
</dbReference>
<dbReference type="Proteomes" id="UP000017246">
    <property type="component" value="Unassembled WGS sequence"/>
</dbReference>
<name>U6HRR4_ECHMU</name>
<keyword evidence="4" id="KW-1185">Reference proteome</keyword>
<feature type="region of interest" description="Disordered" evidence="1">
    <location>
        <begin position="1"/>
        <end position="20"/>
    </location>
</feature>
<evidence type="ECO:0000313" key="3">
    <source>
        <dbReference type="EMBL" id="CDS39981.1"/>
    </source>
</evidence>
<sequence length="110" mass="12090">MRMKEWPLTSTKHQERGWKNIECEEEEVGEWVAEDVSKSSSSQGSEEEFARHLGGGEDGVMSSARALHNLASRAFHHEGEDDGGDGSTHHHSFILQSHACSQINSPTCAA</sequence>
<reference evidence="3" key="2">
    <citation type="submission" date="2015-11" db="EMBL/GenBank/DDBJ databases">
        <authorList>
            <person name="Zhang Y."/>
            <person name="Guo Z."/>
        </authorList>
    </citation>
    <scope>NUCLEOTIDE SEQUENCE</scope>
</reference>
<protein>
    <submittedName>
        <fullName evidence="3">Uncharacterized protein</fullName>
    </submittedName>
</protein>